<evidence type="ECO:0000256" key="4">
    <source>
        <dbReference type="ARBA" id="ARBA00022475"/>
    </source>
</evidence>
<gene>
    <name evidence="12" type="ORF">GMO_07980</name>
</gene>
<keyword evidence="10" id="KW-0449">Lipoprotein</keyword>
<reference evidence="12 13" key="1">
    <citation type="submission" date="2011-10" db="EMBL/GenBank/DDBJ databases">
        <title>Genome sequence of Gluconobacter morbifer G707, isolated from Drosophila gut.</title>
        <authorList>
            <person name="Lee W.-J."/>
            <person name="Kim E.-K."/>
        </authorList>
    </citation>
    <scope>NUCLEOTIDE SEQUENCE [LARGE SCALE GENOMIC DNA]</scope>
    <source>
        <strain evidence="12 13">G707</strain>
    </source>
</reference>
<evidence type="ECO:0000256" key="7">
    <source>
        <dbReference type="ARBA" id="ARBA00022989"/>
    </source>
</evidence>
<dbReference type="InterPro" id="IPR031381">
    <property type="entry name" value="YtcA"/>
</dbReference>
<comment type="subcellular location">
    <subcellularLocation>
        <location evidence="1">Membrane</location>
        <topology evidence="1">Multi-pass membrane protein</topology>
    </subcellularLocation>
</comment>
<dbReference type="Pfam" id="PF17090">
    <property type="entry name" value="Ytca"/>
    <property type="match status" value="1"/>
</dbReference>
<keyword evidence="13" id="KW-1185">Reference proteome</keyword>
<evidence type="ECO:0000256" key="5">
    <source>
        <dbReference type="ARBA" id="ARBA00022692"/>
    </source>
</evidence>
<evidence type="ECO:0000256" key="2">
    <source>
        <dbReference type="ARBA" id="ARBA00008208"/>
    </source>
</evidence>
<dbReference type="AlphaFoldDB" id="G6XH33"/>
<protein>
    <recommendedName>
        <fullName evidence="3">Uncharacterized protein YtcA</fullName>
    </recommendedName>
</protein>
<evidence type="ECO:0000256" key="3">
    <source>
        <dbReference type="ARBA" id="ARBA00021237"/>
    </source>
</evidence>
<accession>G6XH33</accession>
<proteinExistence type="inferred from homology"/>
<dbReference type="Proteomes" id="UP000004949">
    <property type="component" value="Unassembled WGS sequence"/>
</dbReference>
<keyword evidence="7 11" id="KW-1133">Transmembrane helix</keyword>
<organism evidence="12 13">
    <name type="scientific">Gluconobacter morbifer G707</name>
    <dbReference type="NCBI Taxonomy" id="1088869"/>
    <lineage>
        <taxon>Bacteria</taxon>
        <taxon>Pseudomonadati</taxon>
        <taxon>Pseudomonadota</taxon>
        <taxon>Alphaproteobacteria</taxon>
        <taxon>Acetobacterales</taxon>
        <taxon>Acetobacteraceae</taxon>
        <taxon>Gluconobacter</taxon>
    </lineage>
</organism>
<dbReference type="PROSITE" id="PS51257">
    <property type="entry name" value="PROKAR_LIPOPROTEIN"/>
    <property type="match status" value="1"/>
</dbReference>
<keyword evidence="8 11" id="KW-0472">Membrane</keyword>
<keyword evidence="5 11" id="KW-0812">Transmembrane</keyword>
<feature type="transmembrane region" description="Helical" evidence="11">
    <location>
        <begin position="35"/>
        <end position="59"/>
    </location>
</feature>
<keyword evidence="6" id="KW-0732">Signal</keyword>
<evidence type="ECO:0000256" key="9">
    <source>
        <dbReference type="ARBA" id="ARBA00023139"/>
    </source>
</evidence>
<dbReference type="GO" id="GO:0016020">
    <property type="term" value="C:membrane"/>
    <property type="evidence" value="ECO:0007669"/>
    <property type="project" value="UniProtKB-SubCell"/>
</dbReference>
<evidence type="ECO:0000313" key="12">
    <source>
        <dbReference type="EMBL" id="EHH69491.1"/>
    </source>
</evidence>
<feature type="transmembrane region" description="Helical" evidence="11">
    <location>
        <begin position="71"/>
        <end position="89"/>
    </location>
</feature>
<keyword evidence="4" id="KW-1003">Cell membrane</keyword>
<evidence type="ECO:0000256" key="1">
    <source>
        <dbReference type="ARBA" id="ARBA00004141"/>
    </source>
</evidence>
<evidence type="ECO:0000256" key="6">
    <source>
        <dbReference type="ARBA" id="ARBA00022729"/>
    </source>
</evidence>
<evidence type="ECO:0000313" key="13">
    <source>
        <dbReference type="Proteomes" id="UP000004949"/>
    </source>
</evidence>
<evidence type="ECO:0000256" key="8">
    <source>
        <dbReference type="ARBA" id="ARBA00023136"/>
    </source>
</evidence>
<sequence length="92" mass="9488">MHAAKSGRLLPVLCLGFGLGGCSTGGAPSFPLVGAYFPAWMLCGLIGIATAVGLRVLFLAIGLDALMSFRLFTYVSLGVITALLVWALVFGP</sequence>
<dbReference type="STRING" id="1088869.GMO_07980"/>
<keyword evidence="9" id="KW-0564">Palmitate</keyword>
<dbReference type="eggNOG" id="ENOG5032ZQR">
    <property type="taxonomic scope" value="Bacteria"/>
</dbReference>
<comment type="similarity">
    <text evidence="2">Belongs to the YtcA family.</text>
</comment>
<dbReference type="EMBL" id="AGQV01000001">
    <property type="protein sequence ID" value="EHH69491.1"/>
    <property type="molecule type" value="Genomic_DNA"/>
</dbReference>
<dbReference type="PATRIC" id="fig|1088869.3.peg.804"/>
<name>G6XH33_9PROT</name>
<evidence type="ECO:0000256" key="10">
    <source>
        <dbReference type="ARBA" id="ARBA00023288"/>
    </source>
</evidence>
<comment type="caution">
    <text evidence="12">The sequence shown here is derived from an EMBL/GenBank/DDBJ whole genome shotgun (WGS) entry which is preliminary data.</text>
</comment>
<evidence type="ECO:0000256" key="11">
    <source>
        <dbReference type="SAM" id="Phobius"/>
    </source>
</evidence>